<dbReference type="Proteomes" id="UP000324897">
    <property type="component" value="Unassembled WGS sequence"/>
</dbReference>
<sequence>MPRLPSERRVPLAPGNNNNNAGAEAPTSTDFISSRPAVPLPAGVTDSAAVLPMPTPGQQHRRDNTGMGTRQLQDPAVQLAVPLLMMLSLGALW</sequence>
<keyword evidence="3" id="KW-1185">Reference proteome</keyword>
<evidence type="ECO:0000256" key="1">
    <source>
        <dbReference type="SAM" id="MobiDB-lite"/>
    </source>
</evidence>
<evidence type="ECO:0000313" key="3">
    <source>
        <dbReference type="Proteomes" id="UP000324897"/>
    </source>
</evidence>
<dbReference type="PANTHER" id="PTHR34662:SF3">
    <property type="entry name" value="OS04G0422700 PROTEIN"/>
    <property type="match status" value="1"/>
</dbReference>
<feature type="compositionally biased region" description="Basic and acidic residues" evidence="1">
    <location>
        <begin position="1"/>
        <end position="10"/>
    </location>
</feature>
<organism evidence="2 3">
    <name type="scientific">Eragrostis curvula</name>
    <name type="common">weeping love grass</name>
    <dbReference type="NCBI Taxonomy" id="38414"/>
    <lineage>
        <taxon>Eukaryota</taxon>
        <taxon>Viridiplantae</taxon>
        <taxon>Streptophyta</taxon>
        <taxon>Embryophyta</taxon>
        <taxon>Tracheophyta</taxon>
        <taxon>Spermatophyta</taxon>
        <taxon>Magnoliopsida</taxon>
        <taxon>Liliopsida</taxon>
        <taxon>Poales</taxon>
        <taxon>Poaceae</taxon>
        <taxon>PACMAD clade</taxon>
        <taxon>Chloridoideae</taxon>
        <taxon>Eragrostideae</taxon>
        <taxon>Eragrostidinae</taxon>
        <taxon>Eragrostis</taxon>
    </lineage>
</organism>
<name>A0A5J9TTL0_9POAL</name>
<dbReference type="Gramene" id="TVU14557">
    <property type="protein sequence ID" value="TVU14557"/>
    <property type="gene ID" value="EJB05_38032"/>
</dbReference>
<proteinExistence type="predicted"/>
<accession>A0A5J9TTL0</accession>
<dbReference type="AlphaFoldDB" id="A0A5J9TTL0"/>
<feature type="compositionally biased region" description="Low complexity" evidence="1">
    <location>
        <begin position="13"/>
        <end position="26"/>
    </location>
</feature>
<dbReference type="OrthoDB" id="10259572at2759"/>
<dbReference type="EMBL" id="RWGY01000031">
    <property type="protein sequence ID" value="TVU14557.1"/>
    <property type="molecule type" value="Genomic_DNA"/>
</dbReference>
<comment type="caution">
    <text evidence="2">The sequence shown here is derived from an EMBL/GenBank/DDBJ whole genome shotgun (WGS) entry which is preliminary data.</text>
</comment>
<feature type="region of interest" description="Disordered" evidence="1">
    <location>
        <begin position="1"/>
        <end position="69"/>
    </location>
</feature>
<dbReference type="PANTHER" id="PTHR34662">
    <property type="entry name" value="OS04G0422700 PROTEIN"/>
    <property type="match status" value="1"/>
</dbReference>
<evidence type="ECO:0000313" key="2">
    <source>
        <dbReference type="EMBL" id="TVU14557.1"/>
    </source>
</evidence>
<reference evidence="2 3" key="1">
    <citation type="journal article" date="2019" name="Sci. Rep.">
        <title>A high-quality genome of Eragrostis curvula grass provides insights into Poaceae evolution and supports new strategies to enhance forage quality.</title>
        <authorList>
            <person name="Carballo J."/>
            <person name="Santos B.A.C.M."/>
            <person name="Zappacosta D."/>
            <person name="Garbus I."/>
            <person name="Selva J.P."/>
            <person name="Gallo C.A."/>
            <person name="Diaz A."/>
            <person name="Albertini E."/>
            <person name="Caccamo M."/>
            <person name="Echenique V."/>
        </authorList>
    </citation>
    <scope>NUCLEOTIDE SEQUENCE [LARGE SCALE GENOMIC DNA]</scope>
    <source>
        <strain evidence="3">cv. Victoria</strain>
        <tissue evidence="2">Leaf</tissue>
    </source>
</reference>
<gene>
    <name evidence="2" type="ORF">EJB05_38032</name>
</gene>
<protein>
    <submittedName>
        <fullName evidence="2">Uncharacterized protein</fullName>
    </submittedName>
</protein>
<feature type="non-terminal residue" evidence="2">
    <location>
        <position position="1"/>
    </location>
</feature>